<reference evidence="1 2" key="1">
    <citation type="submission" date="2017-06" db="EMBL/GenBank/DDBJ databases">
        <title>Celeribacter sp. TSPH2 complete genome sequence.</title>
        <authorList>
            <person name="Woo J.-H."/>
            <person name="Kim H.-S."/>
        </authorList>
    </citation>
    <scope>NUCLEOTIDE SEQUENCE [LARGE SCALE GENOMIC DNA]</scope>
    <source>
        <strain evidence="1 2">TSPH2</strain>
    </source>
</reference>
<dbReference type="EMBL" id="CP022196">
    <property type="protein sequence ID" value="ATG47136.1"/>
    <property type="molecule type" value="Genomic_DNA"/>
</dbReference>
<keyword evidence="2" id="KW-1185">Reference proteome</keyword>
<dbReference type="RefSeq" id="WP_096805255.1">
    <property type="nucleotide sequence ID" value="NZ_CP022196.1"/>
</dbReference>
<dbReference type="KEGG" id="ceh:CEW89_05840"/>
<accession>A0A291GAU9</accession>
<evidence type="ECO:0000313" key="1">
    <source>
        <dbReference type="EMBL" id="ATG47136.1"/>
    </source>
</evidence>
<dbReference type="Proteomes" id="UP000217935">
    <property type="component" value="Chromosome"/>
</dbReference>
<dbReference type="AlphaFoldDB" id="A0A291GAU9"/>
<protein>
    <submittedName>
        <fullName evidence="1">Uncharacterized protein</fullName>
    </submittedName>
</protein>
<name>A0A291GAU9_9RHOB</name>
<evidence type="ECO:0000313" key="2">
    <source>
        <dbReference type="Proteomes" id="UP000217935"/>
    </source>
</evidence>
<proteinExistence type="predicted"/>
<organism evidence="1 2">
    <name type="scientific">Celeribacter ethanolicus</name>
    <dbReference type="NCBI Taxonomy" id="1758178"/>
    <lineage>
        <taxon>Bacteria</taxon>
        <taxon>Pseudomonadati</taxon>
        <taxon>Pseudomonadota</taxon>
        <taxon>Alphaproteobacteria</taxon>
        <taxon>Rhodobacterales</taxon>
        <taxon>Roseobacteraceae</taxon>
        <taxon>Celeribacter</taxon>
    </lineage>
</organism>
<sequence>MRSIPLLAVNATDVFDEIIHHTVELAPFASSVFFGTLRPKRKKRPEGAYCFVLYGNFVFDLGCGSRI</sequence>
<gene>
    <name evidence="1" type="ORF">CEW89_05840</name>
</gene>